<reference evidence="2" key="1">
    <citation type="journal article" date="2022" name="Mol. Ecol. Resour.">
        <title>The genomes of chicory, endive, great burdock and yacon provide insights into Asteraceae palaeo-polyploidization history and plant inulin production.</title>
        <authorList>
            <person name="Fan W."/>
            <person name="Wang S."/>
            <person name="Wang H."/>
            <person name="Wang A."/>
            <person name="Jiang F."/>
            <person name="Liu H."/>
            <person name="Zhao H."/>
            <person name="Xu D."/>
            <person name="Zhang Y."/>
        </authorList>
    </citation>
    <scope>NUCLEOTIDE SEQUENCE [LARGE SCALE GENOMIC DNA]</scope>
    <source>
        <strain evidence="2">cv. Yunnan</strain>
    </source>
</reference>
<dbReference type="Proteomes" id="UP001056120">
    <property type="component" value="Linkage Group LG14"/>
</dbReference>
<evidence type="ECO:0000313" key="2">
    <source>
        <dbReference type="Proteomes" id="UP001056120"/>
    </source>
</evidence>
<comment type="caution">
    <text evidence="1">The sequence shown here is derived from an EMBL/GenBank/DDBJ whole genome shotgun (WGS) entry which is preliminary data.</text>
</comment>
<accession>A0ACB9GL34</accession>
<gene>
    <name evidence="1" type="ORF">L1987_43238</name>
</gene>
<reference evidence="1 2" key="2">
    <citation type="journal article" date="2022" name="Mol. Ecol. Resour.">
        <title>The genomes of chicory, endive, great burdock and yacon provide insights into Asteraceae paleo-polyploidization history and plant inulin production.</title>
        <authorList>
            <person name="Fan W."/>
            <person name="Wang S."/>
            <person name="Wang H."/>
            <person name="Wang A."/>
            <person name="Jiang F."/>
            <person name="Liu H."/>
            <person name="Zhao H."/>
            <person name="Xu D."/>
            <person name="Zhang Y."/>
        </authorList>
    </citation>
    <scope>NUCLEOTIDE SEQUENCE [LARGE SCALE GENOMIC DNA]</scope>
    <source>
        <strain evidence="2">cv. Yunnan</strain>
        <tissue evidence="1">Leaves</tissue>
    </source>
</reference>
<name>A0ACB9GL34_9ASTR</name>
<dbReference type="EMBL" id="CM042031">
    <property type="protein sequence ID" value="KAI3784144.1"/>
    <property type="molecule type" value="Genomic_DNA"/>
</dbReference>
<organism evidence="1 2">
    <name type="scientific">Smallanthus sonchifolius</name>
    <dbReference type="NCBI Taxonomy" id="185202"/>
    <lineage>
        <taxon>Eukaryota</taxon>
        <taxon>Viridiplantae</taxon>
        <taxon>Streptophyta</taxon>
        <taxon>Embryophyta</taxon>
        <taxon>Tracheophyta</taxon>
        <taxon>Spermatophyta</taxon>
        <taxon>Magnoliopsida</taxon>
        <taxon>eudicotyledons</taxon>
        <taxon>Gunneridae</taxon>
        <taxon>Pentapetalae</taxon>
        <taxon>asterids</taxon>
        <taxon>campanulids</taxon>
        <taxon>Asterales</taxon>
        <taxon>Asteraceae</taxon>
        <taxon>Asteroideae</taxon>
        <taxon>Heliantheae alliance</taxon>
        <taxon>Millerieae</taxon>
        <taxon>Smallanthus</taxon>
    </lineage>
</organism>
<protein>
    <submittedName>
        <fullName evidence="1">Uncharacterized protein</fullName>
    </submittedName>
</protein>
<keyword evidence="2" id="KW-1185">Reference proteome</keyword>
<evidence type="ECO:0000313" key="1">
    <source>
        <dbReference type="EMBL" id="KAI3784144.1"/>
    </source>
</evidence>
<proteinExistence type="predicted"/>
<sequence>MGTIGLRSRVFTFDEKEIVGDGGGGGEKERVGGGGSGVGVSWMGAGGGGMVGTMEMVVLWRRFENELITAEIVTEVGDRKSHSSGAFKR</sequence>